<evidence type="ECO:0000313" key="2">
    <source>
        <dbReference type="WBParaSite" id="Hba_08756"/>
    </source>
</evidence>
<dbReference type="AlphaFoldDB" id="A0A1I7WU90"/>
<proteinExistence type="predicted"/>
<accession>A0A1I7WU90</accession>
<name>A0A1I7WU90_HETBA</name>
<sequence>MTKKSATEHPDIEEADLVYFLPEGVQLFTINVRKYYNSINSCFTEINSIIIGNKNFDSGFVTTLFRFSEVNLSCFFLDMLVAILLPSNIGTQLEEEFKQILSEFAILRDQDVKKELTSDENRRISDRIAQFLISSGERIAWGVQTTTVKVVTKVEDKGEKYRAELEETNKPMGLNPVVKGTKVVAKCTRYLCKFIFIFSILASFTYRKIFPFQ</sequence>
<dbReference type="WBParaSite" id="Hba_08756">
    <property type="protein sequence ID" value="Hba_08756"/>
    <property type="gene ID" value="Hba_08756"/>
</dbReference>
<protein>
    <submittedName>
        <fullName evidence="2">V-type proton ATPase subunit C</fullName>
    </submittedName>
</protein>
<evidence type="ECO:0000313" key="1">
    <source>
        <dbReference type="Proteomes" id="UP000095283"/>
    </source>
</evidence>
<reference evidence="2" key="1">
    <citation type="submission" date="2016-11" db="UniProtKB">
        <authorList>
            <consortium name="WormBaseParasite"/>
        </authorList>
    </citation>
    <scope>IDENTIFICATION</scope>
</reference>
<keyword evidence="1" id="KW-1185">Reference proteome</keyword>
<dbReference type="Proteomes" id="UP000095283">
    <property type="component" value="Unplaced"/>
</dbReference>
<organism evidence="1 2">
    <name type="scientific">Heterorhabditis bacteriophora</name>
    <name type="common">Entomopathogenic nematode worm</name>
    <dbReference type="NCBI Taxonomy" id="37862"/>
    <lineage>
        <taxon>Eukaryota</taxon>
        <taxon>Metazoa</taxon>
        <taxon>Ecdysozoa</taxon>
        <taxon>Nematoda</taxon>
        <taxon>Chromadorea</taxon>
        <taxon>Rhabditida</taxon>
        <taxon>Rhabditina</taxon>
        <taxon>Rhabditomorpha</taxon>
        <taxon>Strongyloidea</taxon>
        <taxon>Heterorhabditidae</taxon>
        <taxon>Heterorhabditis</taxon>
    </lineage>
</organism>